<feature type="transmembrane region" description="Helical" evidence="2">
    <location>
        <begin position="202"/>
        <end position="220"/>
    </location>
</feature>
<feature type="transmembrane region" description="Helical" evidence="2">
    <location>
        <begin position="283"/>
        <end position="302"/>
    </location>
</feature>
<accession>A0A2R6A9L2</accession>
<feature type="transmembrane region" description="Helical" evidence="2">
    <location>
        <begin position="360"/>
        <end position="380"/>
    </location>
</feature>
<evidence type="ECO:0000256" key="2">
    <source>
        <dbReference type="SAM" id="Phobius"/>
    </source>
</evidence>
<keyword evidence="2" id="KW-1133">Transmembrane helix</keyword>
<evidence type="ECO:0000313" key="4">
    <source>
        <dbReference type="Proteomes" id="UP000240322"/>
    </source>
</evidence>
<comment type="caution">
    <text evidence="3">The sequence shown here is derived from an EMBL/GenBank/DDBJ whole genome shotgun (WGS) entry which is preliminary data.</text>
</comment>
<feature type="region of interest" description="Disordered" evidence="1">
    <location>
        <begin position="91"/>
        <end position="119"/>
    </location>
</feature>
<dbReference type="AlphaFoldDB" id="A0A2R6A9L2"/>
<protein>
    <submittedName>
        <fullName evidence="3">Uncharacterized protein</fullName>
    </submittedName>
</protein>
<organism evidence="3 4">
    <name type="scientific">Candidatus Marsarchaeota G2 archaeon OSP_D</name>
    <dbReference type="NCBI Taxonomy" id="1978157"/>
    <lineage>
        <taxon>Archaea</taxon>
        <taxon>Candidatus Marsarchaeota</taxon>
        <taxon>Candidatus Marsarchaeota group 2</taxon>
    </lineage>
</organism>
<sequence>MAWVKKCFALRDRVFSAGTPEEALGVASGAGRAAVASALKEAKETLQVGRGMGIYTPSEADEIEMLINNAYKALTVGGEWKPHVKVQGAGHAAETAAERPGRGYTSGAARGGAYSGNAQSYGGRQADPYYWRGGYSGSPYGAREDNVRREGEGGGRRVVKPPTREEVMEMWRRRRGGQAGRRGGEESWGRGGKEGWLDRHEGVWIVISLIFGWPILLVFSNEWVSWGMAAFGLVAGLTGFLELLKFYGLTAIPQSPAAVAAVSSRVVPWLLRSPVINLLDKVLTNPIGNIFTILCTYALPAATKLHMEHVAERRGLTSGATHILLVHVVPSLAGVLSFFLVGSAGFPYMFVTLPPVESTLFGLMDTFLLLNGLLISYLVVAEHFP</sequence>
<feature type="transmembrane region" description="Helical" evidence="2">
    <location>
        <begin position="323"/>
        <end position="348"/>
    </location>
</feature>
<keyword evidence="2" id="KW-0812">Transmembrane</keyword>
<evidence type="ECO:0000313" key="3">
    <source>
        <dbReference type="EMBL" id="PSN82973.1"/>
    </source>
</evidence>
<feature type="transmembrane region" description="Helical" evidence="2">
    <location>
        <begin position="226"/>
        <end position="244"/>
    </location>
</feature>
<reference evidence="3 4" key="1">
    <citation type="submission" date="2017-04" db="EMBL/GenBank/DDBJ databases">
        <title>Novel microbial lineages endemic to geothermal iron-oxide mats fill important gaps in the evolutionary history of Archaea.</title>
        <authorList>
            <person name="Jay Z.J."/>
            <person name="Beam J.P."/>
            <person name="Dlakic M."/>
            <person name="Rusch D.B."/>
            <person name="Kozubal M.A."/>
            <person name="Inskeep W.P."/>
        </authorList>
    </citation>
    <scope>NUCLEOTIDE SEQUENCE [LARGE SCALE GENOMIC DNA]</scope>
    <source>
        <strain evidence="3">OSP_D</strain>
    </source>
</reference>
<proteinExistence type="predicted"/>
<name>A0A2R6A9L2_9ARCH</name>
<dbReference type="EMBL" id="NEXE01000330">
    <property type="protein sequence ID" value="PSN82973.1"/>
    <property type="molecule type" value="Genomic_DNA"/>
</dbReference>
<evidence type="ECO:0000256" key="1">
    <source>
        <dbReference type="SAM" id="MobiDB-lite"/>
    </source>
</evidence>
<gene>
    <name evidence="3" type="ORF">B9Q03_13755</name>
</gene>
<dbReference type="Proteomes" id="UP000240322">
    <property type="component" value="Unassembled WGS sequence"/>
</dbReference>
<keyword evidence="2" id="KW-0472">Membrane</keyword>